<dbReference type="GO" id="GO:0003723">
    <property type="term" value="F:RNA binding"/>
    <property type="evidence" value="ECO:0007669"/>
    <property type="project" value="InterPro"/>
</dbReference>
<keyword evidence="1" id="KW-0677">Repeat</keyword>
<keyword evidence="3" id="KW-1185">Reference proteome</keyword>
<dbReference type="InterPro" id="IPR011990">
    <property type="entry name" value="TPR-like_helical_dom_sf"/>
</dbReference>
<reference evidence="2" key="2">
    <citation type="submission" date="2023-05" db="EMBL/GenBank/DDBJ databases">
        <authorList>
            <person name="Schelkunov M.I."/>
        </authorList>
    </citation>
    <scope>NUCLEOTIDE SEQUENCE</scope>
    <source>
        <strain evidence="2">Hsosn_3</strain>
        <tissue evidence="2">Leaf</tissue>
    </source>
</reference>
<dbReference type="EMBL" id="JAUIZM010000001">
    <property type="protein sequence ID" value="KAK1405441.1"/>
    <property type="molecule type" value="Genomic_DNA"/>
</dbReference>
<organism evidence="2 3">
    <name type="scientific">Heracleum sosnowskyi</name>
    <dbReference type="NCBI Taxonomy" id="360622"/>
    <lineage>
        <taxon>Eukaryota</taxon>
        <taxon>Viridiplantae</taxon>
        <taxon>Streptophyta</taxon>
        <taxon>Embryophyta</taxon>
        <taxon>Tracheophyta</taxon>
        <taxon>Spermatophyta</taxon>
        <taxon>Magnoliopsida</taxon>
        <taxon>eudicotyledons</taxon>
        <taxon>Gunneridae</taxon>
        <taxon>Pentapetalae</taxon>
        <taxon>asterids</taxon>
        <taxon>campanulids</taxon>
        <taxon>Apiales</taxon>
        <taxon>Apiaceae</taxon>
        <taxon>Apioideae</taxon>
        <taxon>apioid superclade</taxon>
        <taxon>Tordylieae</taxon>
        <taxon>Tordyliinae</taxon>
        <taxon>Heracleum</taxon>
    </lineage>
</organism>
<protein>
    <submittedName>
        <fullName evidence="2">Pentatricopeptide repeat-containing protein</fullName>
    </submittedName>
</protein>
<dbReference type="NCBIfam" id="TIGR00756">
    <property type="entry name" value="PPR"/>
    <property type="match status" value="2"/>
</dbReference>
<dbReference type="AlphaFoldDB" id="A0AAD8JKT3"/>
<gene>
    <name evidence="2" type="ORF">POM88_005046</name>
</gene>
<evidence type="ECO:0000313" key="2">
    <source>
        <dbReference type="EMBL" id="KAK1405441.1"/>
    </source>
</evidence>
<dbReference type="InterPro" id="IPR002885">
    <property type="entry name" value="PPR_rpt"/>
</dbReference>
<dbReference type="PANTHER" id="PTHR47926:SF348">
    <property type="entry name" value="PENTATRICOPEPTIDE REPEAT-CONTAINING PROTEIN"/>
    <property type="match status" value="1"/>
</dbReference>
<evidence type="ECO:0000313" key="3">
    <source>
        <dbReference type="Proteomes" id="UP001237642"/>
    </source>
</evidence>
<name>A0AAD8JKT3_9APIA</name>
<dbReference type="PANTHER" id="PTHR47926">
    <property type="entry name" value="PENTATRICOPEPTIDE REPEAT-CONTAINING PROTEIN"/>
    <property type="match status" value="1"/>
</dbReference>
<dbReference type="GO" id="GO:0009451">
    <property type="term" value="P:RNA modification"/>
    <property type="evidence" value="ECO:0007669"/>
    <property type="project" value="InterPro"/>
</dbReference>
<reference evidence="2" key="1">
    <citation type="submission" date="2023-02" db="EMBL/GenBank/DDBJ databases">
        <title>Genome of toxic invasive species Heracleum sosnowskyi carries increased number of genes despite the absence of recent whole-genome duplications.</title>
        <authorList>
            <person name="Schelkunov M."/>
            <person name="Shtratnikova V."/>
            <person name="Makarenko M."/>
            <person name="Klepikova A."/>
            <person name="Omelchenko D."/>
            <person name="Novikova G."/>
            <person name="Obukhova E."/>
            <person name="Bogdanov V."/>
            <person name="Penin A."/>
            <person name="Logacheva M."/>
        </authorList>
    </citation>
    <scope>NUCLEOTIDE SEQUENCE</scope>
    <source>
        <strain evidence="2">Hsosn_3</strain>
        <tissue evidence="2">Leaf</tissue>
    </source>
</reference>
<dbReference type="Proteomes" id="UP001237642">
    <property type="component" value="Unassembled WGS sequence"/>
</dbReference>
<dbReference type="Pfam" id="PF13041">
    <property type="entry name" value="PPR_2"/>
    <property type="match status" value="1"/>
</dbReference>
<sequence>MENQALDMFEKMKSRGVKPNEVTFVAVLVACARANLVELGLELFESMLCVSRIVPRMEHYGCVVDLLGRAGLLTEDQEFIRRMPFEPDASVLGALMGACKVHGAIELGNGIATTALRTICTSVKYICRS</sequence>
<proteinExistence type="predicted"/>
<comment type="caution">
    <text evidence="2">The sequence shown here is derived from an EMBL/GenBank/DDBJ whole genome shotgun (WGS) entry which is preliminary data.</text>
</comment>
<dbReference type="InterPro" id="IPR046960">
    <property type="entry name" value="PPR_At4g14850-like_plant"/>
</dbReference>
<dbReference type="Gene3D" id="1.25.40.10">
    <property type="entry name" value="Tetratricopeptide repeat domain"/>
    <property type="match status" value="1"/>
</dbReference>
<evidence type="ECO:0000256" key="1">
    <source>
        <dbReference type="ARBA" id="ARBA00022737"/>
    </source>
</evidence>
<accession>A0AAD8JKT3</accession>